<protein>
    <submittedName>
        <fullName evidence="2">Uncharacterized protein</fullName>
    </submittedName>
</protein>
<comment type="caution">
    <text evidence="2">The sequence shown here is derived from an EMBL/GenBank/DDBJ whole genome shotgun (WGS) entry which is preliminary data.</text>
</comment>
<feature type="region of interest" description="Disordered" evidence="1">
    <location>
        <begin position="120"/>
        <end position="145"/>
    </location>
</feature>
<evidence type="ECO:0000256" key="1">
    <source>
        <dbReference type="SAM" id="MobiDB-lite"/>
    </source>
</evidence>
<dbReference type="Proteomes" id="UP001266305">
    <property type="component" value="Unassembled WGS sequence"/>
</dbReference>
<dbReference type="EMBL" id="JASSZA010000002">
    <property type="protein sequence ID" value="KAK2117804.1"/>
    <property type="molecule type" value="Genomic_DNA"/>
</dbReference>
<reference evidence="2 3" key="1">
    <citation type="submission" date="2023-05" db="EMBL/GenBank/DDBJ databases">
        <title>B98-5 Cell Line De Novo Hybrid Assembly: An Optical Mapping Approach.</title>
        <authorList>
            <person name="Kananen K."/>
            <person name="Auerbach J.A."/>
            <person name="Kautto E."/>
            <person name="Blachly J.S."/>
        </authorList>
    </citation>
    <scope>NUCLEOTIDE SEQUENCE [LARGE SCALE GENOMIC DNA]</scope>
    <source>
        <strain evidence="2">B95-8</strain>
        <tissue evidence="2">Cell line</tissue>
    </source>
</reference>
<evidence type="ECO:0000313" key="2">
    <source>
        <dbReference type="EMBL" id="KAK2117804.1"/>
    </source>
</evidence>
<evidence type="ECO:0000313" key="3">
    <source>
        <dbReference type="Proteomes" id="UP001266305"/>
    </source>
</evidence>
<sequence length="261" mass="29453">MIGFCFTTSYTRQNAIKAHSRRPTELFALSLDQLQLSLVKTWEAEAMKRTSTLEELSWRHAGPEPHIPWDLNREQAWAWAMDNFPALSRHSCQCHLLHRSSAASWLLHCASGRHRALFGDERDQKRRQDTHVQKSLAETTNGLQSLQEDADATDGGVHSGLKLPGDASACGGGRTHAEDALCSQGRPRKLLKTQDSIWKEPEKERITSLSASLQHHLLQPLPWKEPEARQWGPSFCPCGLLRWYCSCTHKSLEVSAVENMP</sequence>
<name>A0ABQ9W9Q6_SAGOE</name>
<keyword evidence="3" id="KW-1185">Reference proteome</keyword>
<gene>
    <name evidence="2" type="ORF">P7K49_004691</name>
</gene>
<accession>A0ABQ9W9Q6</accession>
<feature type="compositionally biased region" description="Polar residues" evidence="1">
    <location>
        <begin position="136"/>
        <end position="145"/>
    </location>
</feature>
<feature type="compositionally biased region" description="Basic and acidic residues" evidence="1">
    <location>
        <begin position="120"/>
        <end position="132"/>
    </location>
</feature>
<proteinExistence type="predicted"/>
<organism evidence="2 3">
    <name type="scientific">Saguinus oedipus</name>
    <name type="common">Cotton-top tamarin</name>
    <name type="synonym">Oedipomidas oedipus</name>
    <dbReference type="NCBI Taxonomy" id="9490"/>
    <lineage>
        <taxon>Eukaryota</taxon>
        <taxon>Metazoa</taxon>
        <taxon>Chordata</taxon>
        <taxon>Craniata</taxon>
        <taxon>Vertebrata</taxon>
        <taxon>Euteleostomi</taxon>
        <taxon>Mammalia</taxon>
        <taxon>Eutheria</taxon>
        <taxon>Euarchontoglires</taxon>
        <taxon>Primates</taxon>
        <taxon>Haplorrhini</taxon>
        <taxon>Platyrrhini</taxon>
        <taxon>Cebidae</taxon>
        <taxon>Callitrichinae</taxon>
        <taxon>Saguinus</taxon>
    </lineage>
</organism>